<dbReference type="Pfam" id="PF00866">
    <property type="entry name" value="Ring_hydroxyl_B"/>
    <property type="match status" value="1"/>
</dbReference>
<dbReference type="Proteomes" id="UP001151071">
    <property type="component" value="Unassembled WGS sequence"/>
</dbReference>
<dbReference type="AlphaFoldDB" id="A0A9X3TTS1"/>
<comment type="similarity">
    <text evidence="1">Belongs to the bacterial ring-hydroxylating dioxygenase beta subunit family.</text>
</comment>
<keyword evidence="3" id="KW-0223">Dioxygenase</keyword>
<evidence type="ECO:0000256" key="2">
    <source>
        <dbReference type="ARBA" id="ARBA00023002"/>
    </source>
</evidence>
<keyword evidence="4" id="KW-1185">Reference proteome</keyword>
<dbReference type="Gene3D" id="3.10.450.50">
    <property type="match status" value="1"/>
</dbReference>
<sequence length="170" mass="19589">MKTAVNPELQFHITNFLHYEAFLLDSRRFTEWLDLLADDIVYRMPLRATRERKDGSTIVEDMTFFEESKTSLTTRVNRLGTTSAWAEDPPPRTRHFVSNILVESGFPNDALTVRSCFLCKRSRAGEIEAEEIFGERVDVLRNVDGQWKIAARTIYPDQAVLGVKNLSMFL</sequence>
<dbReference type="CDD" id="cd00667">
    <property type="entry name" value="ring_hydroxylating_dioxygenases_beta"/>
    <property type="match status" value="1"/>
</dbReference>
<dbReference type="InterPro" id="IPR000391">
    <property type="entry name" value="Rng_hydr_dOase-bsu"/>
</dbReference>
<dbReference type="NCBIfam" id="NF007479">
    <property type="entry name" value="PRK10069.1"/>
    <property type="match status" value="1"/>
</dbReference>
<dbReference type="EC" id="1.14.12.19" evidence="3"/>
<keyword evidence="2 3" id="KW-0560">Oxidoreductase</keyword>
<proteinExistence type="inferred from homology"/>
<dbReference type="PANTHER" id="PTHR41534">
    <property type="entry name" value="BLR3401 PROTEIN"/>
    <property type="match status" value="1"/>
</dbReference>
<gene>
    <name evidence="3" type="ORF">O3V59_19160</name>
</gene>
<accession>A0A9X3TTS1</accession>
<dbReference type="GO" id="GO:0008695">
    <property type="term" value="F:3-phenylpropionate dioxygenase activity"/>
    <property type="evidence" value="ECO:0007669"/>
    <property type="project" value="UniProtKB-EC"/>
</dbReference>
<reference evidence="3" key="1">
    <citation type="submission" date="2022-12" db="EMBL/GenBank/DDBJ databases">
        <title>Draft genome sequence of the thermophilic strain Brevibacillus thermoruber HT42, isolated from Los Humeros, Puebla, Mexico, with biotechnological potential.</title>
        <authorList>
            <person name="Lara Sanchez J."/>
            <person name="Solis Palacios R."/>
            <person name="Bustos Baena A.S."/>
            <person name="Ruz Baez A.E."/>
            <person name="Espinosa Luna G."/>
            <person name="Oliart Ros R.M."/>
        </authorList>
    </citation>
    <scope>NUCLEOTIDE SEQUENCE</scope>
    <source>
        <strain evidence="3">HT42</strain>
    </source>
</reference>
<organism evidence="3 4">
    <name type="scientific">Brevibacillus thermoruber</name>
    <dbReference type="NCBI Taxonomy" id="33942"/>
    <lineage>
        <taxon>Bacteria</taxon>
        <taxon>Bacillati</taxon>
        <taxon>Bacillota</taxon>
        <taxon>Bacilli</taxon>
        <taxon>Bacillales</taxon>
        <taxon>Paenibacillaceae</taxon>
        <taxon>Brevibacillus</taxon>
    </lineage>
</organism>
<name>A0A9X3TTS1_9BACL</name>
<comment type="caution">
    <text evidence="3">The sequence shown here is derived from an EMBL/GenBank/DDBJ whole genome shotgun (WGS) entry which is preliminary data.</text>
</comment>
<dbReference type="RefSeq" id="WP_271140784.1">
    <property type="nucleotide sequence ID" value="NZ_JAPYYP010000032.1"/>
</dbReference>
<evidence type="ECO:0000313" key="4">
    <source>
        <dbReference type="Proteomes" id="UP001151071"/>
    </source>
</evidence>
<evidence type="ECO:0000313" key="3">
    <source>
        <dbReference type="EMBL" id="MDA5110471.1"/>
    </source>
</evidence>
<dbReference type="GO" id="GO:0019380">
    <property type="term" value="P:3-phenylpropionate catabolic process"/>
    <property type="evidence" value="ECO:0007669"/>
    <property type="project" value="TreeGrafter"/>
</dbReference>
<dbReference type="InterPro" id="IPR032710">
    <property type="entry name" value="NTF2-like_dom_sf"/>
</dbReference>
<dbReference type="EMBL" id="JAPYYP010000032">
    <property type="protein sequence ID" value="MDA5110471.1"/>
    <property type="molecule type" value="Genomic_DNA"/>
</dbReference>
<dbReference type="PANTHER" id="PTHR41534:SF2">
    <property type="entry name" value="3-PHENYLPROPIONATE_CINNAMIC ACID DIOXYGENASE SUBUNIT BETA"/>
    <property type="match status" value="1"/>
</dbReference>
<evidence type="ECO:0000256" key="1">
    <source>
        <dbReference type="ARBA" id="ARBA00009570"/>
    </source>
</evidence>
<protein>
    <submittedName>
        <fullName evidence="3">3-phenylpropionate/cinnamic acid dioxygenase subunit beta</fullName>
        <ecNumber evidence="3">1.14.12.19</ecNumber>
    </submittedName>
</protein>
<dbReference type="SUPFAM" id="SSF54427">
    <property type="entry name" value="NTF2-like"/>
    <property type="match status" value="1"/>
</dbReference>